<evidence type="ECO:0000256" key="6">
    <source>
        <dbReference type="SAM" id="Phobius"/>
    </source>
</evidence>
<dbReference type="InterPro" id="IPR011577">
    <property type="entry name" value="Cyt_b561_bac/Ni-Hgenase"/>
</dbReference>
<evidence type="ECO:0000259" key="7">
    <source>
        <dbReference type="Pfam" id="PF01292"/>
    </source>
</evidence>
<gene>
    <name evidence="8" type="ORF">SBA5_180041</name>
</gene>
<organism evidence="8 9">
    <name type="scientific">Candidatus Sulfuritelmatomonas gaucii</name>
    <dbReference type="NCBI Taxonomy" id="2043161"/>
    <lineage>
        <taxon>Bacteria</taxon>
        <taxon>Pseudomonadati</taxon>
        <taxon>Acidobacteriota</taxon>
        <taxon>Terriglobia</taxon>
        <taxon>Terriglobales</taxon>
        <taxon>Acidobacteriaceae</taxon>
        <taxon>Candidatus Sulfuritelmatomonas</taxon>
    </lineage>
</organism>
<dbReference type="AlphaFoldDB" id="A0A2N9L6S8"/>
<keyword evidence="3 6" id="KW-0812">Transmembrane</keyword>
<feature type="domain" description="Cytochrome b561 bacterial/Ni-hydrogenase" evidence="7">
    <location>
        <begin position="69"/>
        <end position="251"/>
    </location>
</feature>
<feature type="transmembrane region" description="Helical" evidence="6">
    <location>
        <begin position="76"/>
        <end position="94"/>
    </location>
</feature>
<evidence type="ECO:0000256" key="2">
    <source>
        <dbReference type="ARBA" id="ARBA00022475"/>
    </source>
</evidence>
<dbReference type="OrthoDB" id="257690at2"/>
<sequence>MRLFEWATSPWGQSVPIHIAWGLMWVAVIAGLFFMIVHSLYLIVVRPPKRFAQRKAEASTAAVPERVPRHTLTARLFHWIMAASMLTLLITAFLPKVGVQFNWVLYHWIAGVVLTVSILFHIVHSTFFLDFWSIWPDKTDLRDAMNRTRRFFGKDAPSPSKFAKYPLENKLYHGAVMLAGLAVIVTGLFMMKRVQTGIFTRNPYLFSDMTWGLMYVLHGLAGVGFIALTIMHIYMGVRPEKFPITKSMIFGWMSRDFYLEEHDTGRWAVKGSSSSKRGLAASDGD</sequence>
<dbReference type="GO" id="GO:0022904">
    <property type="term" value="P:respiratory electron transport chain"/>
    <property type="evidence" value="ECO:0007669"/>
    <property type="project" value="InterPro"/>
</dbReference>
<feature type="transmembrane region" description="Helical" evidence="6">
    <location>
        <begin position="106"/>
        <end position="132"/>
    </location>
</feature>
<evidence type="ECO:0000256" key="3">
    <source>
        <dbReference type="ARBA" id="ARBA00022692"/>
    </source>
</evidence>
<feature type="transmembrane region" description="Helical" evidence="6">
    <location>
        <begin position="20"/>
        <end position="45"/>
    </location>
</feature>
<evidence type="ECO:0000256" key="4">
    <source>
        <dbReference type="ARBA" id="ARBA00022989"/>
    </source>
</evidence>
<dbReference type="GO" id="GO:0020037">
    <property type="term" value="F:heme binding"/>
    <property type="evidence" value="ECO:0007669"/>
    <property type="project" value="TreeGrafter"/>
</dbReference>
<evidence type="ECO:0000313" key="8">
    <source>
        <dbReference type="EMBL" id="SPE19008.1"/>
    </source>
</evidence>
<name>A0A2N9L6S8_9BACT</name>
<keyword evidence="4 6" id="KW-1133">Transmembrane helix</keyword>
<feature type="transmembrane region" description="Helical" evidence="6">
    <location>
        <begin position="211"/>
        <end position="237"/>
    </location>
</feature>
<keyword evidence="5 6" id="KW-0472">Membrane</keyword>
<evidence type="ECO:0000256" key="1">
    <source>
        <dbReference type="ARBA" id="ARBA00004651"/>
    </source>
</evidence>
<dbReference type="InterPro" id="IPR051542">
    <property type="entry name" value="Hydrogenase_cytochrome"/>
</dbReference>
<dbReference type="GO" id="GO:0005886">
    <property type="term" value="C:plasma membrane"/>
    <property type="evidence" value="ECO:0007669"/>
    <property type="project" value="UniProtKB-SubCell"/>
</dbReference>
<dbReference type="Pfam" id="PF01292">
    <property type="entry name" value="Ni_hydr_CYTB"/>
    <property type="match status" value="1"/>
</dbReference>
<evidence type="ECO:0000256" key="5">
    <source>
        <dbReference type="ARBA" id="ARBA00023136"/>
    </source>
</evidence>
<dbReference type="PANTHER" id="PTHR30485">
    <property type="entry name" value="NI/FE-HYDROGENASE 1 B-TYPE CYTOCHROME SUBUNIT"/>
    <property type="match status" value="1"/>
</dbReference>
<proteinExistence type="predicted"/>
<reference evidence="9" key="1">
    <citation type="submission" date="2018-02" db="EMBL/GenBank/DDBJ databases">
        <authorList>
            <person name="Hausmann B."/>
        </authorList>
    </citation>
    <scope>NUCLEOTIDE SEQUENCE [LARGE SCALE GENOMIC DNA]</scope>
    <source>
        <strain evidence="9">Peat soil MAG SbA5</strain>
    </source>
</reference>
<dbReference type="GO" id="GO:0009055">
    <property type="term" value="F:electron transfer activity"/>
    <property type="evidence" value="ECO:0007669"/>
    <property type="project" value="InterPro"/>
</dbReference>
<dbReference type="EMBL" id="OKRB01000073">
    <property type="protein sequence ID" value="SPE19008.1"/>
    <property type="molecule type" value="Genomic_DNA"/>
</dbReference>
<comment type="subcellular location">
    <subcellularLocation>
        <location evidence="1">Cell membrane</location>
        <topology evidence="1">Multi-pass membrane protein</topology>
    </subcellularLocation>
</comment>
<protein>
    <submittedName>
        <fullName evidence="8">Di-heme cytochrome, transmembrane</fullName>
    </submittedName>
</protein>
<keyword evidence="2" id="KW-1003">Cell membrane</keyword>
<dbReference type="Proteomes" id="UP000239735">
    <property type="component" value="Unassembled WGS sequence"/>
</dbReference>
<evidence type="ECO:0000313" key="9">
    <source>
        <dbReference type="Proteomes" id="UP000239735"/>
    </source>
</evidence>
<feature type="transmembrane region" description="Helical" evidence="6">
    <location>
        <begin position="171"/>
        <end position="191"/>
    </location>
</feature>
<dbReference type="SUPFAM" id="SSF81342">
    <property type="entry name" value="Transmembrane di-heme cytochromes"/>
    <property type="match status" value="1"/>
</dbReference>
<dbReference type="InterPro" id="IPR016174">
    <property type="entry name" value="Di-haem_cyt_TM"/>
</dbReference>
<dbReference type="PANTHER" id="PTHR30485:SF1">
    <property type="entry name" value="CYTOCHROME YDHU-RELATED"/>
    <property type="match status" value="1"/>
</dbReference>
<dbReference type="Gene3D" id="1.20.950.20">
    <property type="entry name" value="Transmembrane di-heme cytochromes, Chain C"/>
    <property type="match status" value="1"/>
</dbReference>
<accession>A0A2N9L6S8</accession>